<comment type="caution">
    <text evidence="3">The sequence shown here is derived from an EMBL/GenBank/DDBJ whole genome shotgun (WGS) entry which is preliminary data.</text>
</comment>
<accession>A0AAE0EV18</accession>
<evidence type="ECO:0000313" key="4">
    <source>
        <dbReference type="Proteomes" id="UP001190700"/>
    </source>
</evidence>
<dbReference type="Proteomes" id="UP001190700">
    <property type="component" value="Unassembled WGS sequence"/>
</dbReference>
<feature type="region of interest" description="Disordered" evidence="2">
    <location>
        <begin position="1"/>
        <end position="30"/>
    </location>
</feature>
<reference evidence="3 4" key="1">
    <citation type="journal article" date="2015" name="Genome Biol. Evol.">
        <title>Comparative Genomics of a Bacterivorous Green Alga Reveals Evolutionary Causalities and Consequences of Phago-Mixotrophic Mode of Nutrition.</title>
        <authorList>
            <person name="Burns J.A."/>
            <person name="Paasch A."/>
            <person name="Narechania A."/>
            <person name="Kim E."/>
        </authorList>
    </citation>
    <scope>NUCLEOTIDE SEQUENCE [LARGE SCALE GENOMIC DNA]</scope>
    <source>
        <strain evidence="3 4">PLY_AMNH</strain>
    </source>
</reference>
<keyword evidence="1" id="KW-0175">Coiled coil</keyword>
<feature type="compositionally biased region" description="Polar residues" evidence="2">
    <location>
        <begin position="69"/>
        <end position="86"/>
    </location>
</feature>
<dbReference type="AlphaFoldDB" id="A0AAE0EV18"/>
<name>A0AAE0EV18_9CHLO</name>
<feature type="coiled-coil region" evidence="1">
    <location>
        <begin position="294"/>
        <end position="442"/>
    </location>
</feature>
<evidence type="ECO:0000313" key="3">
    <source>
        <dbReference type="EMBL" id="KAK3241284.1"/>
    </source>
</evidence>
<organism evidence="3 4">
    <name type="scientific">Cymbomonas tetramitiformis</name>
    <dbReference type="NCBI Taxonomy" id="36881"/>
    <lineage>
        <taxon>Eukaryota</taxon>
        <taxon>Viridiplantae</taxon>
        <taxon>Chlorophyta</taxon>
        <taxon>Pyramimonadophyceae</taxon>
        <taxon>Pyramimonadales</taxon>
        <taxon>Pyramimonadaceae</taxon>
        <taxon>Cymbomonas</taxon>
    </lineage>
</organism>
<evidence type="ECO:0000256" key="1">
    <source>
        <dbReference type="SAM" id="Coils"/>
    </source>
</evidence>
<keyword evidence="4" id="KW-1185">Reference proteome</keyword>
<proteinExistence type="predicted"/>
<sequence>MAFALSTSERFPEPRFKTPGPGEYNPKCPVGGAKKGSTAFLSGGERFILERLSFANGAGLVEPKADENTAPSKTNRRTGNGPTSGKQRAYAWTTQRLHELQGQLDEAVGYIRGVSSEHEGLKSEMSRLQAENEELTEKLAHASQAAFDQAPFIESLEAEKMELTQSLESAVKIVFDKEMDLESVQQESAERAREWEALQAALQDTATEKDAALKLLQDHQDEQQKRVTTAQRRIATLQEQLDEVQEDSILAAQTVGLKNSELSMMSRKVVTLTSAVSSLEVQVSKNAHQHERVVEELRGKVEHGEIVVEEMQREMLGKDEARRDWQEAVGRQEELLSALESELEEAMITMRTAKATKEAEFRRRQQREAQLQESAIALEDAQAALQDAEVTIAELGTTHATEAVVARMVLSAIKNVELKTEVELTQARMQDEKAQALRLQGEKMWAQHDQDLCELRESMEEEMCHRLASTLEEADRSMHFLGTRLVDAAKLEQTAAVLSARTMCQAEMEVALDDVYRAAEASMHEVQGMLEAEKMEALSELAQEKNAEMMKMMQDLARDSMARQDAALSQAQYEKDEELQELEGRKNAELALLMSEAADSKSRALRQMRGHHDKELAAAICETEERLHEQHMAVLGEQKATMLQVMADSLATAEEAKQAEKAAVRGALEKSKAAEQATALSEMEQAKEAEKATALSEMAHAKEAEKAAALSEIAHAKEAEKAAALSEMQQAKEAEKATALSEMQQAKEAEKAAALSEVEQAKEAEKAAALSEVQHAKEAEKAAALSEMQQAKEAEKAAALSEMQQAKEAEKATALSEMEQAKEAEKATALSEMQQAKEAEEGHCFD</sequence>
<feature type="region of interest" description="Disordered" evidence="2">
    <location>
        <begin position="724"/>
        <end position="745"/>
    </location>
</feature>
<feature type="coiled-coil region" evidence="1">
    <location>
        <begin position="202"/>
        <end position="247"/>
    </location>
</feature>
<evidence type="ECO:0000256" key="2">
    <source>
        <dbReference type="SAM" id="MobiDB-lite"/>
    </source>
</evidence>
<feature type="region of interest" description="Disordered" evidence="2">
    <location>
        <begin position="769"/>
        <end position="846"/>
    </location>
</feature>
<dbReference type="EMBL" id="LGRX02033428">
    <property type="protein sequence ID" value="KAK3241284.1"/>
    <property type="molecule type" value="Genomic_DNA"/>
</dbReference>
<feature type="compositionally biased region" description="Basic and acidic residues" evidence="2">
    <location>
        <begin position="835"/>
        <end position="846"/>
    </location>
</feature>
<protein>
    <submittedName>
        <fullName evidence="3">Uncharacterized protein</fullName>
    </submittedName>
</protein>
<feature type="region of interest" description="Disordered" evidence="2">
    <location>
        <begin position="60"/>
        <end position="87"/>
    </location>
</feature>
<gene>
    <name evidence="3" type="ORF">CYMTET_48931</name>
</gene>
<feature type="coiled-coil region" evidence="1">
    <location>
        <begin position="111"/>
        <end position="173"/>
    </location>
</feature>